<evidence type="ECO:0000313" key="3">
    <source>
        <dbReference type="Proteomes" id="UP000800036"/>
    </source>
</evidence>
<sequence length="149" mass="14521">MIVPVAGSAAAPLLDTLGSVDSGSPLGAIGGVTGSVANTVGSLPVLGGGTAPVTGVAPAGSSILPDPYALESEIPGTYPVNGLSISIITCLLSLLKKVPLPLFGGLGGAGIPTLKRKIPEQANTFSIQQLASPPSPSPALPLRLPQASP</sequence>
<name>A0A6A5V785_9PLEO</name>
<protein>
    <submittedName>
        <fullName evidence="2">Uncharacterized protein</fullName>
    </submittedName>
</protein>
<gene>
    <name evidence="2" type="ORF">BU23DRAFT_554823</name>
</gene>
<feature type="region of interest" description="Disordered" evidence="1">
    <location>
        <begin position="129"/>
        <end position="149"/>
    </location>
</feature>
<feature type="compositionally biased region" description="Low complexity" evidence="1">
    <location>
        <begin position="140"/>
        <end position="149"/>
    </location>
</feature>
<dbReference type="AlphaFoldDB" id="A0A6A5V785"/>
<dbReference type="Proteomes" id="UP000800036">
    <property type="component" value="Unassembled WGS sequence"/>
</dbReference>
<evidence type="ECO:0000256" key="1">
    <source>
        <dbReference type="SAM" id="MobiDB-lite"/>
    </source>
</evidence>
<evidence type="ECO:0000313" key="2">
    <source>
        <dbReference type="EMBL" id="KAF1972985.1"/>
    </source>
</evidence>
<keyword evidence="3" id="KW-1185">Reference proteome</keyword>
<dbReference type="EMBL" id="ML976684">
    <property type="protein sequence ID" value="KAF1972985.1"/>
    <property type="molecule type" value="Genomic_DNA"/>
</dbReference>
<proteinExistence type="predicted"/>
<accession>A0A6A5V785</accession>
<reference evidence="2" key="1">
    <citation type="journal article" date="2020" name="Stud. Mycol.">
        <title>101 Dothideomycetes genomes: a test case for predicting lifestyles and emergence of pathogens.</title>
        <authorList>
            <person name="Haridas S."/>
            <person name="Albert R."/>
            <person name="Binder M."/>
            <person name="Bloem J."/>
            <person name="Labutti K."/>
            <person name="Salamov A."/>
            <person name="Andreopoulos B."/>
            <person name="Baker S."/>
            <person name="Barry K."/>
            <person name="Bills G."/>
            <person name="Bluhm B."/>
            <person name="Cannon C."/>
            <person name="Castanera R."/>
            <person name="Culley D."/>
            <person name="Daum C."/>
            <person name="Ezra D."/>
            <person name="Gonzalez J."/>
            <person name="Henrissat B."/>
            <person name="Kuo A."/>
            <person name="Liang C."/>
            <person name="Lipzen A."/>
            <person name="Lutzoni F."/>
            <person name="Magnuson J."/>
            <person name="Mondo S."/>
            <person name="Nolan M."/>
            <person name="Ohm R."/>
            <person name="Pangilinan J."/>
            <person name="Park H.-J."/>
            <person name="Ramirez L."/>
            <person name="Alfaro M."/>
            <person name="Sun H."/>
            <person name="Tritt A."/>
            <person name="Yoshinaga Y."/>
            <person name="Zwiers L.-H."/>
            <person name="Turgeon B."/>
            <person name="Goodwin S."/>
            <person name="Spatafora J."/>
            <person name="Crous P."/>
            <person name="Grigoriev I."/>
        </authorList>
    </citation>
    <scope>NUCLEOTIDE SEQUENCE</scope>
    <source>
        <strain evidence="2">CBS 107.79</strain>
    </source>
</reference>
<organism evidence="2 3">
    <name type="scientific">Bimuria novae-zelandiae CBS 107.79</name>
    <dbReference type="NCBI Taxonomy" id="1447943"/>
    <lineage>
        <taxon>Eukaryota</taxon>
        <taxon>Fungi</taxon>
        <taxon>Dikarya</taxon>
        <taxon>Ascomycota</taxon>
        <taxon>Pezizomycotina</taxon>
        <taxon>Dothideomycetes</taxon>
        <taxon>Pleosporomycetidae</taxon>
        <taxon>Pleosporales</taxon>
        <taxon>Massarineae</taxon>
        <taxon>Didymosphaeriaceae</taxon>
        <taxon>Bimuria</taxon>
    </lineage>
</organism>